<evidence type="ECO:0000313" key="2">
    <source>
        <dbReference type="Proteomes" id="UP000789570"/>
    </source>
</evidence>
<name>A0A9N8VPN4_9GLOM</name>
<dbReference type="AlphaFoldDB" id="A0A9N8VPN4"/>
<keyword evidence="2" id="KW-1185">Reference proteome</keyword>
<evidence type="ECO:0000313" key="1">
    <source>
        <dbReference type="EMBL" id="CAG8455520.1"/>
    </source>
</evidence>
<protein>
    <submittedName>
        <fullName evidence="1">2555_t:CDS:1</fullName>
    </submittedName>
</protein>
<dbReference type="EMBL" id="CAJVPQ010000193">
    <property type="protein sequence ID" value="CAG8455520.1"/>
    <property type="molecule type" value="Genomic_DNA"/>
</dbReference>
<comment type="caution">
    <text evidence="1">The sequence shown here is derived from an EMBL/GenBank/DDBJ whole genome shotgun (WGS) entry which is preliminary data.</text>
</comment>
<sequence length="54" mass="6256">MVLEAGHIPSIFRELNSNYKIMIMSIICPSLNINPIAKDSLLFESFNLQSYFYE</sequence>
<dbReference type="Proteomes" id="UP000789570">
    <property type="component" value="Unassembled WGS sequence"/>
</dbReference>
<proteinExistence type="predicted"/>
<organism evidence="1 2">
    <name type="scientific">Funneliformis caledonium</name>
    <dbReference type="NCBI Taxonomy" id="1117310"/>
    <lineage>
        <taxon>Eukaryota</taxon>
        <taxon>Fungi</taxon>
        <taxon>Fungi incertae sedis</taxon>
        <taxon>Mucoromycota</taxon>
        <taxon>Glomeromycotina</taxon>
        <taxon>Glomeromycetes</taxon>
        <taxon>Glomerales</taxon>
        <taxon>Glomeraceae</taxon>
        <taxon>Funneliformis</taxon>
    </lineage>
</organism>
<reference evidence="1" key="1">
    <citation type="submission" date="2021-06" db="EMBL/GenBank/DDBJ databases">
        <authorList>
            <person name="Kallberg Y."/>
            <person name="Tangrot J."/>
            <person name="Rosling A."/>
        </authorList>
    </citation>
    <scope>NUCLEOTIDE SEQUENCE</scope>
    <source>
        <strain evidence="1">UK204</strain>
    </source>
</reference>
<accession>A0A9N8VPN4</accession>
<gene>
    <name evidence="1" type="ORF">FCALED_LOCUS1473</name>
</gene>